<dbReference type="NCBIfam" id="TIGR02532">
    <property type="entry name" value="IV_pilin_GFxxxE"/>
    <property type="match status" value="1"/>
</dbReference>
<keyword evidence="1" id="KW-0472">Membrane</keyword>
<protein>
    <submittedName>
        <fullName evidence="2">Prepilin-type N-terminal cleavage/methylation domain-containing protein</fullName>
    </submittedName>
</protein>
<dbReference type="SUPFAM" id="SSF54523">
    <property type="entry name" value="Pili subunits"/>
    <property type="match status" value="1"/>
</dbReference>
<evidence type="ECO:0000313" key="3">
    <source>
        <dbReference type="Proteomes" id="UP001548590"/>
    </source>
</evidence>
<dbReference type="Proteomes" id="UP001548590">
    <property type="component" value="Unassembled WGS sequence"/>
</dbReference>
<dbReference type="EMBL" id="JBEWLZ010000019">
    <property type="protein sequence ID" value="MET1492028.1"/>
    <property type="molecule type" value="Genomic_DNA"/>
</dbReference>
<dbReference type="InterPro" id="IPR012902">
    <property type="entry name" value="N_methyl_site"/>
</dbReference>
<dbReference type="Gene3D" id="3.30.700.10">
    <property type="entry name" value="Glycoprotein, Type 4 Pilin"/>
    <property type="match status" value="1"/>
</dbReference>
<proteinExistence type="predicted"/>
<keyword evidence="1" id="KW-1133">Transmembrane helix</keyword>
<keyword evidence="1" id="KW-0812">Transmembrane</keyword>
<dbReference type="Pfam" id="PF07963">
    <property type="entry name" value="N_methyl"/>
    <property type="match status" value="1"/>
</dbReference>
<dbReference type="PROSITE" id="PS00409">
    <property type="entry name" value="PROKAR_NTER_METHYL"/>
    <property type="match status" value="1"/>
</dbReference>
<sequence length="268" mass="27890">MRRASDRAQGFTLIEMVVVMTITGILVAVVALFIRRPMEGLMDATRRVALADAADSALRRMARDIRAALPNSVRVTKSGSSWCIEYLPVLAGGRYCEASDCGALPLDTVAGNSALSFAGPAPALSAVPAGTEVVIYNLGGSGLDAYAGGNVAALASIGTDRLLFSAAKTFSYGSPGKRFQLIGKPVSYICTSGGSLVRAWNYTRQSAQPIALPSGATSAVLASGVSACNVDYQQSAIDQNGLLILTLQLAANDEKVTFSHAIQIDNTP</sequence>
<dbReference type="RefSeq" id="WP_345923000.1">
    <property type="nucleotide sequence ID" value="NZ_JBDIVF010000001.1"/>
</dbReference>
<keyword evidence="3" id="KW-1185">Reference proteome</keyword>
<evidence type="ECO:0000256" key="1">
    <source>
        <dbReference type="SAM" id="Phobius"/>
    </source>
</evidence>
<reference evidence="2 3" key="1">
    <citation type="submission" date="2024-07" db="EMBL/GenBank/DDBJ databases">
        <title>Uliginosibacterium paludis KCTC:42655.</title>
        <authorList>
            <person name="Kim M.K."/>
        </authorList>
    </citation>
    <scope>NUCLEOTIDE SEQUENCE [LARGE SCALE GENOMIC DNA]</scope>
    <source>
        <strain evidence="2 3">KCTC 42655</strain>
    </source>
</reference>
<organism evidence="2 3">
    <name type="scientific">Uliginosibacterium paludis</name>
    <dbReference type="NCBI Taxonomy" id="1615952"/>
    <lineage>
        <taxon>Bacteria</taxon>
        <taxon>Pseudomonadati</taxon>
        <taxon>Pseudomonadota</taxon>
        <taxon>Betaproteobacteria</taxon>
        <taxon>Rhodocyclales</taxon>
        <taxon>Zoogloeaceae</taxon>
        <taxon>Uliginosibacterium</taxon>
    </lineage>
</organism>
<dbReference type="InterPro" id="IPR045584">
    <property type="entry name" value="Pilin-like"/>
</dbReference>
<feature type="transmembrane region" description="Helical" evidence="1">
    <location>
        <begin position="12"/>
        <end position="34"/>
    </location>
</feature>
<accession>A0ABV2CVT8</accession>
<gene>
    <name evidence="2" type="ORF">ABVT11_19465</name>
</gene>
<name>A0ABV2CVT8_9RHOO</name>
<comment type="caution">
    <text evidence="2">The sequence shown here is derived from an EMBL/GenBank/DDBJ whole genome shotgun (WGS) entry which is preliminary data.</text>
</comment>
<evidence type="ECO:0000313" key="2">
    <source>
        <dbReference type="EMBL" id="MET1492028.1"/>
    </source>
</evidence>